<reference evidence="2 3" key="1">
    <citation type="submission" date="2006-10" db="EMBL/GenBank/DDBJ databases">
        <title>The Genome Sequence of Batrachochytrium dendrobatidis JEL423.</title>
        <authorList>
            <consortium name="The Broad Institute Genome Sequencing Platform"/>
            <person name="Birren B."/>
            <person name="Lander E."/>
            <person name="Galagan J."/>
            <person name="Cuomo C."/>
            <person name="Devon K."/>
            <person name="Jaffe D."/>
            <person name="Butler J."/>
            <person name="Alvarez P."/>
            <person name="Gnerre S."/>
            <person name="Grabherr M."/>
            <person name="Kleber M."/>
            <person name="Mauceli E."/>
            <person name="Brockman W."/>
            <person name="Young S."/>
            <person name="LaButti K."/>
            <person name="Sykes S."/>
            <person name="DeCaprio D."/>
            <person name="Crawford M."/>
            <person name="Koehrsen M."/>
            <person name="Engels R."/>
            <person name="Montgomery P."/>
            <person name="Pearson M."/>
            <person name="Howarth C."/>
            <person name="Larson L."/>
            <person name="White J."/>
            <person name="O'Leary S."/>
            <person name="Kodira C."/>
            <person name="Zeng Q."/>
            <person name="Yandava C."/>
            <person name="Alvarado L."/>
            <person name="Longcore J."/>
            <person name="James T."/>
        </authorList>
    </citation>
    <scope>NUCLEOTIDE SEQUENCE [LARGE SCALE GENOMIC DNA]</scope>
    <source>
        <strain evidence="2 3">JEL423</strain>
    </source>
</reference>
<dbReference type="AlphaFoldDB" id="A0A177WD70"/>
<evidence type="ECO:0000313" key="3">
    <source>
        <dbReference type="Proteomes" id="UP000077115"/>
    </source>
</evidence>
<reference evidence="2 3" key="2">
    <citation type="submission" date="2016-05" db="EMBL/GenBank/DDBJ databases">
        <title>Lineage-specific infection strategies underlie the spectrum of fungal disease in amphibians.</title>
        <authorList>
            <person name="Cuomo C.A."/>
            <person name="Farrer R.A."/>
            <person name="James T."/>
            <person name="Longcore J."/>
            <person name="Birren B."/>
        </authorList>
    </citation>
    <scope>NUCLEOTIDE SEQUENCE [LARGE SCALE GENOMIC DNA]</scope>
    <source>
        <strain evidence="2 3">JEL423</strain>
    </source>
</reference>
<proteinExistence type="predicted"/>
<name>A0A177WD70_BATDL</name>
<feature type="region of interest" description="Disordered" evidence="1">
    <location>
        <begin position="270"/>
        <end position="289"/>
    </location>
</feature>
<gene>
    <name evidence="2" type="ORF">BDEG_21951</name>
</gene>
<feature type="region of interest" description="Disordered" evidence="1">
    <location>
        <begin position="315"/>
        <end position="338"/>
    </location>
</feature>
<feature type="region of interest" description="Disordered" evidence="1">
    <location>
        <begin position="1"/>
        <end position="36"/>
    </location>
</feature>
<protein>
    <submittedName>
        <fullName evidence="2">Uncharacterized protein</fullName>
    </submittedName>
</protein>
<dbReference type="Proteomes" id="UP000077115">
    <property type="component" value="Unassembled WGS sequence"/>
</dbReference>
<dbReference type="EMBL" id="DS022301">
    <property type="protein sequence ID" value="OAJ37983.1"/>
    <property type="molecule type" value="Genomic_DNA"/>
</dbReference>
<evidence type="ECO:0000256" key="1">
    <source>
        <dbReference type="SAM" id="MobiDB-lite"/>
    </source>
</evidence>
<evidence type="ECO:0000313" key="2">
    <source>
        <dbReference type="EMBL" id="OAJ37983.1"/>
    </source>
</evidence>
<accession>A0A177WD70</accession>
<organism evidence="2 3">
    <name type="scientific">Batrachochytrium dendrobatidis (strain JEL423)</name>
    <dbReference type="NCBI Taxonomy" id="403673"/>
    <lineage>
        <taxon>Eukaryota</taxon>
        <taxon>Fungi</taxon>
        <taxon>Fungi incertae sedis</taxon>
        <taxon>Chytridiomycota</taxon>
        <taxon>Chytridiomycota incertae sedis</taxon>
        <taxon>Chytridiomycetes</taxon>
        <taxon>Rhizophydiales</taxon>
        <taxon>Rhizophydiales incertae sedis</taxon>
        <taxon>Batrachochytrium</taxon>
    </lineage>
</organism>
<dbReference type="VEuPathDB" id="FungiDB:BDEG_21951"/>
<feature type="compositionally biased region" description="Polar residues" evidence="1">
    <location>
        <begin position="1"/>
        <end position="17"/>
    </location>
</feature>
<sequence>MQSASGKTVYTNNETTHSPSSITILPSPPASANESVPLSSIPAGALQQPTIHYQQYHLPYSTHATAHSAAANTTPLQHRQSSDLAFHHISGPLSVPSSGYMPPTNSTFLIKRSVVGLKKGLISSDKYMVLCAPISIQDIQSVYELLFVSDPAKPVDARSIPWLGNVAFAAVKATPLLVILPSESRADSPVFIHFDEVRAISDEVALNSACTFVLHLARADLRFVCKTSTDYVDWIRCLTMTFEISAASFQSNADDFNRRAQILSMVQQQQYSTPNQQQHAPVNQHFGNGSGVARQDSYGQLYTANPNSNIISSSQQQYGLQVSSSGGNTPSNTGWSRQ</sequence>
<dbReference type="OrthoDB" id="2125767at2759"/>